<proteinExistence type="inferred from homology"/>
<dbReference type="GO" id="GO:0030154">
    <property type="term" value="P:cell differentiation"/>
    <property type="evidence" value="ECO:0007669"/>
    <property type="project" value="TreeGrafter"/>
</dbReference>
<dbReference type="InterPro" id="IPR008271">
    <property type="entry name" value="Ser/Thr_kinase_AS"/>
</dbReference>
<dbReference type="Gene3D" id="1.10.510.10">
    <property type="entry name" value="Transferase(Phosphotransferase) domain 1"/>
    <property type="match status" value="1"/>
</dbReference>
<dbReference type="GO" id="GO:0005634">
    <property type="term" value="C:nucleus"/>
    <property type="evidence" value="ECO:0007669"/>
    <property type="project" value="TreeGrafter"/>
</dbReference>
<name>A0A914Z0M8_9BILA</name>
<keyword evidence="6" id="KW-0067">ATP-binding</keyword>
<protein>
    <submittedName>
        <fullName evidence="9">Protein kinase domain-containing protein</fullName>
    </submittedName>
</protein>
<dbReference type="WBParaSite" id="PSU_v2.g6287.t1">
    <property type="protein sequence ID" value="PSU_v2.g6287.t1"/>
    <property type="gene ID" value="PSU_v2.g6287"/>
</dbReference>
<evidence type="ECO:0000256" key="4">
    <source>
        <dbReference type="ARBA" id="ARBA00022741"/>
    </source>
</evidence>
<accession>A0A914Z0M8</accession>
<organism evidence="8 9">
    <name type="scientific">Panagrolaimus superbus</name>
    <dbReference type="NCBI Taxonomy" id="310955"/>
    <lineage>
        <taxon>Eukaryota</taxon>
        <taxon>Metazoa</taxon>
        <taxon>Ecdysozoa</taxon>
        <taxon>Nematoda</taxon>
        <taxon>Chromadorea</taxon>
        <taxon>Rhabditida</taxon>
        <taxon>Tylenchina</taxon>
        <taxon>Panagrolaimomorpha</taxon>
        <taxon>Panagrolaimoidea</taxon>
        <taxon>Panagrolaimidae</taxon>
        <taxon>Panagrolaimus</taxon>
    </lineage>
</organism>
<evidence type="ECO:0000256" key="3">
    <source>
        <dbReference type="ARBA" id="ARBA00022679"/>
    </source>
</evidence>
<evidence type="ECO:0000256" key="2">
    <source>
        <dbReference type="ARBA" id="ARBA00022527"/>
    </source>
</evidence>
<dbReference type="FunFam" id="1.10.510.10:FF:000624">
    <property type="entry name" value="Mitogen-activated protein kinase"/>
    <property type="match status" value="1"/>
</dbReference>
<dbReference type="InterPro" id="IPR011009">
    <property type="entry name" value="Kinase-like_dom_sf"/>
</dbReference>
<evidence type="ECO:0000259" key="7">
    <source>
        <dbReference type="PROSITE" id="PS50011"/>
    </source>
</evidence>
<dbReference type="Pfam" id="PF00069">
    <property type="entry name" value="Pkinase"/>
    <property type="match status" value="1"/>
</dbReference>
<dbReference type="GO" id="GO:0004674">
    <property type="term" value="F:protein serine/threonine kinase activity"/>
    <property type="evidence" value="ECO:0007669"/>
    <property type="project" value="UniProtKB-KW"/>
</dbReference>
<dbReference type="PANTHER" id="PTHR24057:SF0">
    <property type="entry name" value="PROTEIN KINASE SHAGGY-RELATED"/>
    <property type="match status" value="1"/>
</dbReference>
<evidence type="ECO:0000313" key="8">
    <source>
        <dbReference type="Proteomes" id="UP000887577"/>
    </source>
</evidence>
<keyword evidence="8" id="KW-1185">Reference proteome</keyword>
<dbReference type="GO" id="GO:0005737">
    <property type="term" value="C:cytoplasm"/>
    <property type="evidence" value="ECO:0007669"/>
    <property type="project" value="TreeGrafter"/>
</dbReference>
<evidence type="ECO:0000313" key="9">
    <source>
        <dbReference type="WBParaSite" id="PSU_v2.g6287.t1"/>
    </source>
</evidence>
<keyword evidence="4" id="KW-0547">Nucleotide-binding</keyword>
<dbReference type="GO" id="GO:0007165">
    <property type="term" value="P:signal transduction"/>
    <property type="evidence" value="ECO:0007669"/>
    <property type="project" value="TreeGrafter"/>
</dbReference>
<keyword evidence="5" id="KW-0418">Kinase</keyword>
<evidence type="ECO:0000256" key="5">
    <source>
        <dbReference type="ARBA" id="ARBA00022777"/>
    </source>
</evidence>
<dbReference type="InterPro" id="IPR000719">
    <property type="entry name" value="Prot_kinase_dom"/>
</dbReference>
<feature type="domain" description="Protein kinase" evidence="7">
    <location>
        <begin position="1"/>
        <end position="215"/>
    </location>
</feature>
<keyword evidence="2" id="KW-0723">Serine/threonine-protein kinase</keyword>
<dbReference type="PANTHER" id="PTHR24057">
    <property type="entry name" value="GLYCOGEN SYNTHASE KINASE-3 ALPHA"/>
    <property type="match status" value="1"/>
</dbReference>
<dbReference type="SMART" id="SM00220">
    <property type="entry name" value="S_TKc"/>
    <property type="match status" value="1"/>
</dbReference>
<dbReference type="AlphaFoldDB" id="A0A914Z0M8"/>
<dbReference type="PROSITE" id="PS50011">
    <property type="entry name" value="PROTEIN_KINASE_DOM"/>
    <property type="match status" value="1"/>
</dbReference>
<dbReference type="InterPro" id="IPR050591">
    <property type="entry name" value="GSK-3"/>
</dbReference>
<dbReference type="SUPFAM" id="SSF56112">
    <property type="entry name" value="Protein kinase-like (PK-like)"/>
    <property type="match status" value="1"/>
</dbReference>
<dbReference type="GO" id="GO:0005524">
    <property type="term" value="F:ATP binding"/>
    <property type="evidence" value="ECO:0007669"/>
    <property type="project" value="UniProtKB-KW"/>
</dbReference>
<evidence type="ECO:0000256" key="1">
    <source>
        <dbReference type="ARBA" id="ARBA00005527"/>
    </source>
</evidence>
<keyword evidence="3" id="KW-0808">Transferase</keyword>
<dbReference type="Proteomes" id="UP000887577">
    <property type="component" value="Unplaced"/>
</dbReference>
<sequence length="239" mass="27169">MDLMPSTVAHEQSRYIDKGKIMPLLYTKLFIYQTFAGLAYMEKLLYFHRDVKPENLLVCMSSGRLKIGDFGSAKNYKHGAKLSSYQVTRYYRAPELCLKFNYYDPTVDVWAAGCILAELLTNRIIFYGANNRDQIFKILRICGTPTIAQLSQCVPGVAVEDEILATNFPQADWLKIIRRYNKSITPVGADFLHKVLRYERALRLRGDEALKHAFFDSLRNPACRLAGGTSLPPLIGINC</sequence>
<comment type="similarity">
    <text evidence="1">Belongs to the protein kinase superfamily. CMGC Ser/Thr protein kinase family. GSK-3 subfamily.</text>
</comment>
<dbReference type="PROSITE" id="PS00108">
    <property type="entry name" value="PROTEIN_KINASE_ST"/>
    <property type="match status" value="1"/>
</dbReference>
<reference evidence="9" key="1">
    <citation type="submission" date="2022-11" db="UniProtKB">
        <authorList>
            <consortium name="WormBaseParasite"/>
        </authorList>
    </citation>
    <scope>IDENTIFICATION</scope>
</reference>
<evidence type="ECO:0000256" key="6">
    <source>
        <dbReference type="ARBA" id="ARBA00022840"/>
    </source>
</evidence>